<keyword evidence="1" id="KW-0472">Membrane</keyword>
<evidence type="ECO:0000313" key="2">
    <source>
        <dbReference type="EMBL" id="PTQ81437.1"/>
    </source>
</evidence>
<comment type="caution">
    <text evidence="2">The sequence shown here is derived from an EMBL/GenBank/DDBJ whole genome shotgun (WGS) entry which is preliminary data.</text>
</comment>
<organism evidence="2 3">
    <name type="scientific">Trichococcus patagoniensis</name>
    <dbReference type="NCBI Taxonomy" id="382641"/>
    <lineage>
        <taxon>Bacteria</taxon>
        <taxon>Bacillati</taxon>
        <taxon>Bacillota</taxon>
        <taxon>Bacilli</taxon>
        <taxon>Lactobacillales</taxon>
        <taxon>Carnobacteriaceae</taxon>
        <taxon>Trichococcus</taxon>
    </lineage>
</organism>
<name>A0A2T5IC81_9LACT</name>
<evidence type="ECO:0000256" key="1">
    <source>
        <dbReference type="SAM" id="Phobius"/>
    </source>
</evidence>
<gene>
    <name evidence="2" type="ORF">C8U37_12234</name>
</gene>
<sequence>MDYKKKLMQPFYDFPGVNIMNSYKKFYQNHPYLNVLISLSIASLIGIAIEYIINRDFIGSGFYTALFLMLLQLLRVRREQKNLK</sequence>
<evidence type="ECO:0000313" key="3">
    <source>
        <dbReference type="Proteomes" id="UP000244161"/>
    </source>
</evidence>
<reference evidence="2 3" key="1">
    <citation type="submission" date="2018-04" db="EMBL/GenBank/DDBJ databases">
        <title>Genomic Encyclopedia of Archaeal and Bacterial Type Strains, Phase II (KMG-II): from individual species to whole genera.</title>
        <authorList>
            <person name="Goeker M."/>
        </authorList>
    </citation>
    <scope>NUCLEOTIDE SEQUENCE [LARGE SCALE GENOMIC DNA]</scope>
    <source>
        <strain evidence="2 3">DSM 18806</strain>
    </source>
</reference>
<dbReference type="Proteomes" id="UP000244161">
    <property type="component" value="Unassembled WGS sequence"/>
</dbReference>
<dbReference type="AlphaFoldDB" id="A0A2T5IC81"/>
<proteinExistence type="predicted"/>
<feature type="transmembrane region" description="Helical" evidence="1">
    <location>
        <begin position="57"/>
        <end position="74"/>
    </location>
</feature>
<dbReference type="EMBL" id="QAOM01000022">
    <property type="protein sequence ID" value="PTQ81437.1"/>
    <property type="molecule type" value="Genomic_DNA"/>
</dbReference>
<keyword evidence="1" id="KW-0812">Transmembrane</keyword>
<feature type="transmembrane region" description="Helical" evidence="1">
    <location>
        <begin position="32"/>
        <end position="51"/>
    </location>
</feature>
<protein>
    <submittedName>
        <fullName evidence="2">Uncharacterized protein</fullName>
    </submittedName>
</protein>
<accession>A0A2T5IC81</accession>
<keyword evidence="3" id="KW-1185">Reference proteome</keyword>
<keyword evidence="1" id="KW-1133">Transmembrane helix</keyword>